<comment type="caution">
    <text evidence="1">The sequence shown here is derived from an EMBL/GenBank/DDBJ whole genome shotgun (WGS) entry which is preliminary data.</text>
</comment>
<dbReference type="EMBL" id="NAJN01003862">
    <property type="protein sequence ID" value="TKA34592.1"/>
    <property type="molecule type" value="Genomic_DNA"/>
</dbReference>
<proteinExistence type="predicted"/>
<dbReference type="OrthoDB" id="10263353at2759"/>
<evidence type="ECO:0000313" key="2">
    <source>
        <dbReference type="Proteomes" id="UP000308768"/>
    </source>
</evidence>
<dbReference type="STRING" id="331657.A0A4U0UHU6"/>
<sequence>AIRSRDDSVEGEAERKVWRVQLRDKSREAWFEVQDLFVEGVASETLFTKESYLQVWERRRVTGRRRKNAA</sequence>
<organism evidence="1 2">
    <name type="scientific">Cryomyces minteri</name>
    <dbReference type="NCBI Taxonomy" id="331657"/>
    <lineage>
        <taxon>Eukaryota</taxon>
        <taxon>Fungi</taxon>
        <taxon>Dikarya</taxon>
        <taxon>Ascomycota</taxon>
        <taxon>Pezizomycotina</taxon>
        <taxon>Dothideomycetes</taxon>
        <taxon>Dothideomycetes incertae sedis</taxon>
        <taxon>Cryomyces</taxon>
    </lineage>
</organism>
<protein>
    <submittedName>
        <fullName evidence="1">Uncharacterized protein</fullName>
    </submittedName>
</protein>
<name>A0A4U0UHU6_9PEZI</name>
<reference evidence="1 2" key="1">
    <citation type="submission" date="2017-03" db="EMBL/GenBank/DDBJ databases">
        <title>Genomes of endolithic fungi from Antarctica.</title>
        <authorList>
            <person name="Coleine C."/>
            <person name="Masonjones S."/>
            <person name="Stajich J.E."/>
        </authorList>
    </citation>
    <scope>NUCLEOTIDE SEQUENCE [LARGE SCALE GENOMIC DNA]</scope>
    <source>
        <strain evidence="1 2">CCFEE 5187</strain>
    </source>
</reference>
<gene>
    <name evidence="1" type="ORF">B0A49_13910</name>
</gene>
<dbReference type="Proteomes" id="UP000308768">
    <property type="component" value="Unassembled WGS sequence"/>
</dbReference>
<dbReference type="AlphaFoldDB" id="A0A4U0UHU6"/>
<evidence type="ECO:0000313" key="1">
    <source>
        <dbReference type="EMBL" id="TKA34592.1"/>
    </source>
</evidence>
<keyword evidence="2" id="KW-1185">Reference proteome</keyword>
<feature type="non-terminal residue" evidence="1">
    <location>
        <position position="1"/>
    </location>
</feature>
<dbReference type="Gene3D" id="3.90.70.10">
    <property type="entry name" value="Cysteine proteinases"/>
    <property type="match status" value="1"/>
</dbReference>
<accession>A0A4U0UHU6</accession>